<gene>
    <name evidence="1" type="ORF">QE369_002670</name>
</gene>
<proteinExistence type="predicted"/>
<accession>A0AAJ2ETF2</accession>
<dbReference type="Proteomes" id="UP001255601">
    <property type="component" value="Unassembled WGS sequence"/>
</dbReference>
<dbReference type="EMBL" id="JAVIZC010000003">
    <property type="protein sequence ID" value="MDR6102473.1"/>
    <property type="molecule type" value="Genomic_DNA"/>
</dbReference>
<evidence type="ECO:0000313" key="2">
    <source>
        <dbReference type="Proteomes" id="UP001255601"/>
    </source>
</evidence>
<comment type="caution">
    <text evidence="1">The sequence shown here is derived from an EMBL/GenBank/DDBJ whole genome shotgun (WGS) entry which is preliminary data.</text>
</comment>
<organism evidence="1 2">
    <name type="scientific">Agrobacterium larrymoorei</name>
    <dbReference type="NCBI Taxonomy" id="160699"/>
    <lineage>
        <taxon>Bacteria</taxon>
        <taxon>Pseudomonadati</taxon>
        <taxon>Pseudomonadota</taxon>
        <taxon>Alphaproteobacteria</taxon>
        <taxon>Hyphomicrobiales</taxon>
        <taxon>Rhizobiaceae</taxon>
        <taxon>Rhizobium/Agrobacterium group</taxon>
        <taxon>Agrobacterium</taxon>
    </lineage>
</organism>
<name>A0AAJ2ETF2_9HYPH</name>
<evidence type="ECO:0000313" key="1">
    <source>
        <dbReference type="EMBL" id="MDR6102473.1"/>
    </source>
</evidence>
<evidence type="ECO:0008006" key="3">
    <source>
        <dbReference type="Google" id="ProtNLM"/>
    </source>
</evidence>
<reference evidence="1" key="1">
    <citation type="submission" date="2023-08" db="EMBL/GenBank/DDBJ databases">
        <title>Functional and genomic diversity of the sorghum phyllosphere microbiome.</title>
        <authorList>
            <person name="Shade A."/>
        </authorList>
    </citation>
    <scope>NUCLEOTIDE SEQUENCE</scope>
    <source>
        <strain evidence="1">SORGH_AS_0974</strain>
    </source>
</reference>
<protein>
    <recommendedName>
        <fullName evidence="3">Lipoprotein</fullName>
    </recommendedName>
</protein>
<dbReference type="RefSeq" id="WP_309771163.1">
    <property type="nucleotide sequence ID" value="NZ_JAVIZC010000003.1"/>
</dbReference>
<dbReference type="AlphaFoldDB" id="A0AAJ2ETF2"/>
<dbReference type="PROSITE" id="PS51257">
    <property type="entry name" value="PROKAR_LIPOPROTEIN"/>
    <property type="match status" value="1"/>
</dbReference>
<sequence>MKLIRFTLIGMLIALAGCQTLDPNSPEALKRKEYDRLLLNTTMANCKLIVQLNQKRVSQNKEPTRDNNCARILKNHALGGVHPASFVPDIAVNGIPIPIGGLIKLAIVADRNQREKKAWEASLPAWVSSGGENSENVYRMLLAQGFKPEELEGLKGSAGFSDAVRAVGPFVQFSEANPDVVRRANAG</sequence>